<keyword evidence="2" id="KW-1185">Reference proteome</keyword>
<reference evidence="1" key="1">
    <citation type="submission" date="2022-07" db="EMBL/GenBank/DDBJ databases">
        <title>Genome Sequence of Phlebia brevispora.</title>
        <authorList>
            <person name="Buettner E."/>
        </authorList>
    </citation>
    <scope>NUCLEOTIDE SEQUENCE</scope>
    <source>
        <strain evidence="1">MPL23</strain>
    </source>
</reference>
<name>A0ACC1S8P3_9APHY</name>
<dbReference type="EMBL" id="JANHOG010001611">
    <property type="protein sequence ID" value="KAJ3534359.1"/>
    <property type="molecule type" value="Genomic_DNA"/>
</dbReference>
<proteinExistence type="predicted"/>
<protein>
    <submittedName>
        <fullName evidence="1">Uncharacterized protein</fullName>
    </submittedName>
</protein>
<evidence type="ECO:0000313" key="1">
    <source>
        <dbReference type="EMBL" id="KAJ3534359.1"/>
    </source>
</evidence>
<gene>
    <name evidence="1" type="ORF">NM688_g7150</name>
</gene>
<organism evidence="1 2">
    <name type="scientific">Phlebia brevispora</name>
    <dbReference type="NCBI Taxonomy" id="194682"/>
    <lineage>
        <taxon>Eukaryota</taxon>
        <taxon>Fungi</taxon>
        <taxon>Dikarya</taxon>
        <taxon>Basidiomycota</taxon>
        <taxon>Agaricomycotina</taxon>
        <taxon>Agaricomycetes</taxon>
        <taxon>Polyporales</taxon>
        <taxon>Meruliaceae</taxon>
        <taxon>Phlebia</taxon>
    </lineage>
</organism>
<accession>A0ACC1S8P3</accession>
<comment type="caution">
    <text evidence="1">The sequence shown here is derived from an EMBL/GenBank/DDBJ whole genome shotgun (WGS) entry which is preliminary data.</text>
</comment>
<dbReference type="Proteomes" id="UP001148662">
    <property type="component" value="Unassembled WGS sequence"/>
</dbReference>
<sequence length="108" mass="12096">MQLDDDSFSGSVPLCNYALSALITFCAIRPEKSWMPEARSYGSLPSSNCRKMKDEKLLHKRACWMNQDSADVALLQVALCRRTVNSVFTDIDHHLQIKTHGSGMSFTA</sequence>
<evidence type="ECO:0000313" key="2">
    <source>
        <dbReference type="Proteomes" id="UP001148662"/>
    </source>
</evidence>